<dbReference type="Gene3D" id="2.40.50.430">
    <property type="match status" value="1"/>
</dbReference>
<name>A0A914YNF8_9BILA</name>
<dbReference type="GO" id="GO:0043625">
    <property type="term" value="C:delta DNA polymerase complex"/>
    <property type="evidence" value="ECO:0007669"/>
    <property type="project" value="TreeGrafter"/>
</dbReference>
<organism evidence="4 5">
    <name type="scientific">Panagrolaimus superbus</name>
    <dbReference type="NCBI Taxonomy" id="310955"/>
    <lineage>
        <taxon>Eukaryota</taxon>
        <taxon>Metazoa</taxon>
        <taxon>Ecdysozoa</taxon>
        <taxon>Nematoda</taxon>
        <taxon>Chromadorea</taxon>
        <taxon>Rhabditida</taxon>
        <taxon>Tylenchina</taxon>
        <taxon>Panagrolaimomorpha</taxon>
        <taxon>Panagrolaimoidea</taxon>
        <taxon>Panagrolaimidae</taxon>
        <taxon>Panagrolaimus</taxon>
    </lineage>
</organism>
<evidence type="ECO:0000313" key="4">
    <source>
        <dbReference type="Proteomes" id="UP000887577"/>
    </source>
</evidence>
<dbReference type="WBParaSite" id="PSU_v2.g18869.t1">
    <property type="protein sequence ID" value="PSU_v2.g18869.t1"/>
    <property type="gene ID" value="PSU_v2.g18869"/>
</dbReference>
<proteinExistence type="inferred from homology"/>
<sequence>MSFKKYPIFSGDSVEPVSLGDIRGDKKSLVIGCLIKRMQNRMAVLKDFDKQNKEELEVRLHREDEMETLALETDFLELEDCHKQKVILKGNVDHYKFVTGLVVGIYGTQTENYFNVEKMIMPALPSYIERPILEKDLFVVIASGFNVNNECPSILRELNYFSDIFCSEKYYNNIARMIFAEYKY</sequence>
<dbReference type="InterPro" id="IPR040663">
    <property type="entry name" value="DNA_pol_D_N"/>
</dbReference>
<feature type="domain" description="DNA polymerase delta subunit OB-fold" evidence="3">
    <location>
        <begin position="13"/>
        <end position="118"/>
    </location>
</feature>
<dbReference type="PANTHER" id="PTHR10416:SF0">
    <property type="entry name" value="DNA POLYMERASE DELTA SUBUNIT 2"/>
    <property type="match status" value="1"/>
</dbReference>
<dbReference type="GO" id="GO:0006271">
    <property type="term" value="P:DNA strand elongation involved in DNA replication"/>
    <property type="evidence" value="ECO:0007669"/>
    <property type="project" value="TreeGrafter"/>
</dbReference>
<dbReference type="Pfam" id="PF18018">
    <property type="entry name" value="DNA_pol_D_N"/>
    <property type="match status" value="1"/>
</dbReference>
<evidence type="ECO:0000256" key="2">
    <source>
        <dbReference type="ARBA" id="ARBA00022705"/>
    </source>
</evidence>
<dbReference type="PANTHER" id="PTHR10416">
    <property type="entry name" value="DNA POLYMERASE DELTA SUBUNIT 2"/>
    <property type="match status" value="1"/>
</dbReference>
<evidence type="ECO:0000259" key="3">
    <source>
        <dbReference type="Pfam" id="PF18018"/>
    </source>
</evidence>
<dbReference type="Proteomes" id="UP000887577">
    <property type="component" value="Unplaced"/>
</dbReference>
<dbReference type="AlphaFoldDB" id="A0A914YNF8"/>
<accession>A0A914YNF8</accession>
<keyword evidence="2" id="KW-0235">DNA replication</keyword>
<comment type="similarity">
    <text evidence="1">Belongs to the DNA polymerase delta/II small subunit family.</text>
</comment>
<evidence type="ECO:0000313" key="5">
    <source>
        <dbReference type="WBParaSite" id="PSU_v2.g18869.t1"/>
    </source>
</evidence>
<reference evidence="5" key="1">
    <citation type="submission" date="2022-11" db="UniProtKB">
        <authorList>
            <consortium name="WormBaseParasite"/>
        </authorList>
    </citation>
    <scope>IDENTIFICATION</scope>
</reference>
<keyword evidence="4" id="KW-1185">Reference proteome</keyword>
<dbReference type="InterPro" id="IPR024826">
    <property type="entry name" value="DNA_pol_delta/II_ssu"/>
</dbReference>
<protein>
    <submittedName>
        <fullName evidence="5">DNA polymerase delta subunit OB-fold domain-containing protein</fullName>
    </submittedName>
</protein>
<evidence type="ECO:0000256" key="1">
    <source>
        <dbReference type="ARBA" id="ARBA00006035"/>
    </source>
</evidence>